<feature type="binding site" evidence="4 6">
    <location>
        <position position="313"/>
    </location>
    <ligand>
        <name>substrate</name>
    </ligand>
</feature>
<dbReference type="PANTHER" id="PTHR30511:SF0">
    <property type="entry name" value="ALANINE RACEMASE, CATABOLIC-RELATED"/>
    <property type="match status" value="1"/>
</dbReference>
<evidence type="ECO:0000313" key="11">
    <source>
        <dbReference type="Proteomes" id="UP000270697"/>
    </source>
</evidence>
<reference evidence="8 11" key="2">
    <citation type="submission" date="2018-10" db="EMBL/GenBank/DDBJ databases">
        <title>Sequencing the genomes of 1000 actinobacteria strains.</title>
        <authorList>
            <person name="Klenk H.-P."/>
        </authorList>
    </citation>
    <scope>NUCLEOTIDE SEQUENCE [LARGE SCALE GENOMIC DNA]</scope>
    <source>
        <strain evidence="8 11">DSM 45119</strain>
    </source>
</reference>
<dbReference type="NCBIfam" id="TIGR00492">
    <property type="entry name" value="alr"/>
    <property type="match status" value="1"/>
</dbReference>
<dbReference type="Pfam" id="PF00842">
    <property type="entry name" value="Ala_racemase_C"/>
    <property type="match status" value="1"/>
</dbReference>
<keyword evidence="2 4" id="KW-0663">Pyridoxal phosphate</keyword>
<evidence type="ECO:0000256" key="1">
    <source>
        <dbReference type="ARBA" id="ARBA00001933"/>
    </source>
</evidence>
<dbReference type="EMBL" id="FOUP01000019">
    <property type="protein sequence ID" value="SFO62704.1"/>
    <property type="molecule type" value="Genomic_DNA"/>
</dbReference>
<dbReference type="InterPro" id="IPR001608">
    <property type="entry name" value="Ala_racemase_N"/>
</dbReference>
<feature type="domain" description="Alanine racemase C-terminal" evidence="7">
    <location>
        <begin position="244"/>
        <end position="368"/>
    </location>
</feature>
<organism evidence="9 10">
    <name type="scientific">Saccharopolyspora antimicrobica</name>
    <dbReference type="NCBI Taxonomy" id="455193"/>
    <lineage>
        <taxon>Bacteria</taxon>
        <taxon>Bacillati</taxon>
        <taxon>Actinomycetota</taxon>
        <taxon>Actinomycetes</taxon>
        <taxon>Pseudonocardiales</taxon>
        <taxon>Pseudonocardiaceae</taxon>
        <taxon>Saccharopolyspora</taxon>
    </lineage>
</organism>
<keyword evidence="3 4" id="KW-0413">Isomerase</keyword>
<dbReference type="Pfam" id="PF01168">
    <property type="entry name" value="Ala_racemase_N"/>
    <property type="match status" value="1"/>
</dbReference>
<gene>
    <name evidence="8" type="ORF">ATL45_2412</name>
    <name evidence="9" type="ORF">SAMN05421805_11991</name>
</gene>
<dbReference type="AlphaFoldDB" id="A0A1I5IQ89"/>
<dbReference type="Gene3D" id="2.40.37.10">
    <property type="entry name" value="Lyase, Ornithine Decarboxylase, Chain A, domain 1"/>
    <property type="match status" value="1"/>
</dbReference>
<dbReference type="PRINTS" id="PR00992">
    <property type="entry name" value="ALARACEMASE"/>
</dbReference>
<dbReference type="HAMAP" id="MF_01201">
    <property type="entry name" value="Ala_racemase"/>
    <property type="match status" value="1"/>
</dbReference>
<feature type="active site" description="Proton acceptor; specific for L-alanine" evidence="4">
    <location>
        <position position="265"/>
    </location>
</feature>
<proteinExistence type="inferred from homology"/>
<comment type="pathway">
    <text evidence="4">Amino-acid biosynthesis; D-alanine biosynthesis; D-alanine from L-alanine: step 1/1.</text>
</comment>
<evidence type="ECO:0000313" key="9">
    <source>
        <dbReference type="EMBL" id="SFO62704.1"/>
    </source>
</evidence>
<dbReference type="GO" id="GO:0005829">
    <property type="term" value="C:cytosol"/>
    <property type="evidence" value="ECO:0007669"/>
    <property type="project" value="TreeGrafter"/>
</dbReference>
<dbReference type="InterPro" id="IPR009006">
    <property type="entry name" value="Ala_racemase/Decarboxylase_C"/>
</dbReference>
<dbReference type="PANTHER" id="PTHR30511">
    <property type="entry name" value="ALANINE RACEMASE"/>
    <property type="match status" value="1"/>
</dbReference>
<dbReference type="SUPFAM" id="SSF50621">
    <property type="entry name" value="Alanine racemase C-terminal domain-like"/>
    <property type="match status" value="1"/>
</dbReference>
<dbReference type="InterPro" id="IPR011079">
    <property type="entry name" value="Ala_racemase_C"/>
</dbReference>
<dbReference type="CDD" id="cd00430">
    <property type="entry name" value="PLPDE_III_AR"/>
    <property type="match status" value="1"/>
</dbReference>
<evidence type="ECO:0000256" key="6">
    <source>
        <dbReference type="PIRSR" id="PIRSR600821-52"/>
    </source>
</evidence>
<feature type="binding site" evidence="4 6">
    <location>
        <position position="135"/>
    </location>
    <ligand>
        <name>substrate</name>
    </ligand>
</feature>
<dbReference type="SMART" id="SM01005">
    <property type="entry name" value="Ala_racemase_C"/>
    <property type="match status" value="1"/>
</dbReference>
<sequence length="383" mass="40036">MRENALAEAVVDLDAIAHNTELIARAAPTAAVMAVVKADAFGHGMVPVARAALAHGASWLGVATSAEALQLRAAGIGAPLLSWVHSPHEDFRAAILADVDLSVSSPEVLDAISSCAAELGVRATIQLKIDTGLSRSGAAESDWPALVRRARQLERDSLVRVRGVWSHLISADDPGGAHTADQIERFDLAVAAARAAGLDPELCHLANSAAALDAPRTHYDLVRPGIGLYGVEPVAGKVFGLRTALTLRARTILVKDVPAGTGVSYGHDHTTVQDGRLALVPLGYADGVPRSASGRGEVLIGGRRHPIAGRIAMDQFVVDLGQHAAHVGAEVVVIGGDGPAVTEWARWAGTLPHEIYTGIGSRVTRRYTGHRTAHLLFGETCVA</sequence>
<dbReference type="Proteomes" id="UP000270697">
    <property type="component" value="Unassembled WGS sequence"/>
</dbReference>
<dbReference type="SUPFAM" id="SSF51419">
    <property type="entry name" value="PLP-binding barrel"/>
    <property type="match status" value="1"/>
</dbReference>
<dbReference type="InterPro" id="IPR000821">
    <property type="entry name" value="Ala_racemase"/>
</dbReference>
<dbReference type="Gene3D" id="3.20.20.10">
    <property type="entry name" value="Alanine racemase"/>
    <property type="match status" value="1"/>
</dbReference>
<dbReference type="Proteomes" id="UP000199398">
    <property type="component" value="Unassembled WGS sequence"/>
</dbReference>
<dbReference type="FunFam" id="3.20.20.10:FF:000002">
    <property type="entry name" value="Alanine racemase"/>
    <property type="match status" value="1"/>
</dbReference>
<evidence type="ECO:0000259" key="7">
    <source>
        <dbReference type="SMART" id="SM01005"/>
    </source>
</evidence>
<reference evidence="9 10" key="1">
    <citation type="submission" date="2016-10" db="EMBL/GenBank/DDBJ databases">
        <authorList>
            <person name="de Groot N.N."/>
        </authorList>
    </citation>
    <scope>NUCLEOTIDE SEQUENCE [LARGE SCALE GENOMIC DNA]</scope>
    <source>
        <strain evidence="9 10">CPCC 201259</strain>
    </source>
</reference>
<dbReference type="STRING" id="455193.SAMN05421805_11991"/>
<keyword evidence="11" id="KW-1185">Reference proteome</keyword>
<evidence type="ECO:0000256" key="3">
    <source>
        <dbReference type="ARBA" id="ARBA00023235"/>
    </source>
</evidence>
<name>A0A1I5IQ89_9PSEU</name>
<comment type="cofactor">
    <cofactor evidence="1 4 5">
        <name>pyridoxal 5'-phosphate</name>
        <dbReference type="ChEBI" id="CHEBI:597326"/>
    </cofactor>
</comment>
<dbReference type="EMBL" id="RBXX01000002">
    <property type="protein sequence ID" value="RKT84111.1"/>
    <property type="molecule type" value="Genomic_DNA"/>
</dbReference>
<comment type="function">
    <text evidence="4">Catalyzes the interconversion of L-alanine and D-alanine. May also act on other amino acids.</text>
</comment>
<accession>A0A1I5IQ89</accession>
<dbReference type="UniPathway" id="UPA00042">
    <property type="reaction ID" value="UER00497"/>
</dbReference>
<protein>
    <recommendedName>
        <fullName evidence="4">Alanine racemase</fullName>
        <ecNumber evidence="4">5.1.1.1</ecNumber>
    </recommendedName>
</protein>
<evidence type="ECO:0000256" key="5">
    <source>
        <dbReference type="PIRSR" id="PIRSR600821-50"/>
    </source>
</evidence>
<dbReference type="EC" id="5.1.1.1" evidence="4"/>
<evidence type="ECO:0000313" key="10">
    <source>
        <dbReference type="Proteomes" id="UP000199398"/>
    </source>
</evidence>
<comment type="catalytic activity">
    <reaction evidence="4">
        <text>L-alanine = D-alanine</text>
        <dbReference type="Rhea" id="RHEA:20249"/>
        <dbReference type="ChEBI" id="CHEBI:57416"/>
        <dbReference type="ChEBI" id="CHEBI:57972"/>
        <dbReference type="EC" id="5.1.1.1"/>
    </reaction>
</comment>
<feature type="modified residue" description="N6-(pyridoxal phosphate)lysine" evidence="4 5">
    <location>
        <position position="37"/>
    </location>
</feature>
<dbReference type="GO" id="GO:0030632">
    <property type="term" value="P:D-alanine biosynthetic process"/>
    <property type="evidence" value="ECO:0007669"/>
    <property type="project" value="UniProtKB-UniRule"/>
</dbReference>
<evidence type="ECO:0000256" key="2">
    <source>
        <dbReference type="ARBA" id="ARBA00022898"/>
    </source>
</evidence>
<evidence type="ECO:0000256" key="4">
    <source>
        <dbReference type="HAMAP-Rule" id="MF_01201"/>
    </source>
</evidence>
<dbReference type="RefSeq" id="WP_246025292.1">
    <property type="nucleotide sequence ID" value="NZ_FOUP01000019.1"/>
</dbReference>
<dbReference type="GO" id="GO:0009252">
    <property type="term" value="P:peptidoglycan biosynthetic process"/>
    <property type="evidence" value="ECO:0007669"/>
    <property type="project" value="TreeGrafter"/>
</dbReference>
<dbReference type="GO" id="GO:0008784">
    <property type="term" value="F:alanine racemase activity"/>
    <property type="evidence" value="ECO:0007669"/>
    <property type="project" value="UniProtKB-UniRule"/>
</dbReference>
<feature type="active site" description="Proton acceptor; specific for D-alanine" evidence="4">
    <location>
        <position position="37"/>
    </location>
</feature>
<dbReference type="GO" id="GO:0030170">
    <property type="term" value="F:pyridoxal phosphate binding"/>
    <property type="evidence" value="ECO:0007669"/>
    <property type="project" value="UniProtKB-UniRule"/>
</dbReference>
<dbReference type="InterPro" id="IPR029066">
    <property type="entry name" value="PLP-binding_barrel"/>
</dbReference>
<comment type="similarity">
    <text evidence="4">Belongs to the alanine racemase family.</text>
</comment>
<evidence type="ECO:0000313" key="8">
    <source>
        <dbReference type="EMBL" id="RKT84111.1"/>
    </source>
</evidence>